<sequence>MSSALPIHSDDQTPQQGTFIKPPIGFRQQSFSRSPMYPVSPPPASTGYAISIQKTSADHDPNFSSTGSYIGPGLGMGNGSPMSPGMSFGANGDLLRSFKGGMSYRQGNGGFGSLRGGMGSFVGSKIPKDDHRAFSNWTKEQFGVDKKEAEFMKDFSCCGAIHHSLHELLEHYEEEHVMIIGKGGEGDGGFPVVADFDVEMDMFEGEDPSSSSTASTSTSTNSTQTSPSLNHTLLGLLPTYPRGSGGNSGMKQLGPGDGLRPILPPPSVGMASIRGEKESAFNTFLVTPLPGSLFNGRDASSGFAAQSGVDGRKPSSAYAKRTLPTTSRAKGSAHLSHAFGANVRNSEMRPSPTVMAVPPSLLELRTNKAGQVIVPLVLDHKGNAIRPSPSELQQAALNAPPYVPGEEDEEHDVAGELPDAALAPSPYFKYRPYRCNKPGCTKTYKQANGLKYHLLKGQCNFDPNYANNMDRLALEDVEDKPKAFACVVGNGCKKRYKHMTGLRQHYLSTGDHGAVGLAMLNDGTHPEVDESETSQPRTTNPVASRAPPSAPGAHPGGWLDGAIRPQGTPPIGMPRGGNDMRDQTGENAVLFSTADEYFQNAGPPRQQ</sequence>
<gene>
    <name evidence="1" type="ORF">QFC20_003871</name>
</gene>
<proteinExistence type="predicted"/>
<keyword evidence="2" id="KW-1185">Reference proteome</keyword>
<dbReference type="EMBL" id="JASBWS010000039">
    <property type="protein sequence ID" value="KAJ9106971.1"/>
    <property type="molecule type" value="Genomic_DNA"/>
</dbReference>
<dbReference type="Proteomes" id="UP001230649">
    <property type="component" value="Unassembled WGS sequence"/>
</dbReference>
<comment type="caution">
    <text evidence="1">The sequence shown here is derived from an EMBL/GenBank/DDBJ whole genome shotgun (WGS) entry which is preliminary data.</text>
</comment>
<evidence type="ECO:0000313" key="2">
    <source>
        <dbReference type="Proteomes" id="UP001230649"/>
    </source>
</evidence>
<reference evidence="1" key="1">
    <citation type="submission" date="2023-04" db="EMBL/GenBank/DDBJ databases">
        <title>Draft Genome sequencing of Naganishia species isolated from polar environments using Oxford Nanopore Technology.</title>
        <authorList>
            <person name="Leo P."/>
            <person name="Venkateswaran K."/>
        </authorList>
    </citation>
    <scope>NUCLEOTIDE SEQUENCE</scope>
    <source>
        <strain evidence="1">MNA-CCFEE 5262</strain>
    </source>
</reference>
<protein>
    <submittedName>
        <fullName evidence="1">Uncharacterized protein</fullName>
    </submittedName>
</protein>
<evidence type="ECO:0000313" key="1">
    <source>
        <dbReference type="EMBL" id="KAJ9106971.1"/>
    </source>
</evidence>
<accession>A0ACC2W6B4</accession>
<name>A0ACC2W6B4_9TREE</name>
<organism evidence="1 2">
    <name type="scientific">Naganishia adeliensis</name>
    <dbReference type="NCBI Taxonomy" id="92952"/>
    <lineage>
        <taxon>Eukaryota</taxon>
        <taxon>Fungi</taxon>
        <taxon>Dikarya</taxon>
        <taxon>Basidiomycota</taxon>
        <taxon>Agaricomycotina</taxon>
        <taxon>Tremellomycetes</taxon>
        <taxon>Filobasidiales</taxon>
        <taxon>Filobasidiaceae</taxon>
        <taxon>Naganishia</taxon>
    </lineage>
</organism>